<evidence type="ECO:0000313" key="4">
    <source>
        <dbReference type="Proteomes" id="UP001634007"/>
    </source>
</evidence>
<feature type="signal peptide" evidence="2">
    <location>
        <begin position="1"/>
        <end position="23"/>
    </location>
</feature>
<dbReference type="Proteomes" id="UP001634007">
    <property type="component" value="Unassembled WGS sequence"/>
</dbReference>
<feature type="chain" id="PRO_5044799758" evidence="2">
    <location>
        <begin position="24"/>
        <end position="118"/>
    </location>
</feature>
<accession>A0ABD3IVE1</accession>
<evidence type="ECO:0000256" key="1">
    <source>
        <dbReference type="SAM" id="MobiDB-lite"/>
    </source>
</evidence>
<proteinExistence type="predicted"/>
<protein>
    <submittedName>
        <fullName evidence="3">Uncharacterized protein</fullName>
    </submittedName>
</protein>
<evidence type="ECO:0000256" key="2">
    <source>
        <dbReference type="SAM" id="SignalP"/>
    </source>
</evidence>
<name>A0ABD3IVE1_EUCGL</name>
<sequence>MASSYFMIILLASIFYSIGDIEARRHGPSPPSSSVANGVSLVDFPSGLDPILVPVKNEELEPLPSDDVLSEVGLDPIPAPINNEKPEPLPSGHVLPEAGPDPIPALVNYKEPPAVPRA</sequence>
<dbReference type="AlphaFoldDB" id="A0ABD3IVE1"/>
<evidence type="ECO:0000313" key="3">
    <source>
        <dbReference type="EMBL" id="KAL3718023.1"/>
    </source>
</evidence>
<keyword evidence="2" id="KW-0732">Signal</keyword>
<gene>
    <name evidence="3" type="ORF">ACJRO7_003198</name>
</gene>
<comment type="caution">
    <text evidence="3">The sequence shown here is derived from an EMBL/GenBank/DDBJ whole genome shotgun (WGS) entry which is preliminary data.</text>
</comment>
<feature type="region of interest" description="Disordered" evidence="1">
    <location>
        <begin position="64"/>
        <end position="118"/>
    </location>
</feature>
<organism evidence="3 4">
    <name type="scientific">Eucalyptus globulus</name>
    <name type="common">Tasmanian blue gum</name>
    <dbReference type="NCBI Taxonomy" id="34317"/>
    <lineage>
        <taxon>Eukaryota</taxon>
        <taxon>Viridiplantae</taxon>
        <taxon>Streptophyta</taxon>
        <taxon>Embryophyta</taxon>
        <taxon>Tracheophyta</taxon>
        <taxon>Spermatophyta</taxon>
        <taxon>Magnoliopsida</taxon>
        <taxon>eudicotyledons</taxon>
        <taxon>Gunneridae</taxon>
        <taxon>Pentapetalae</taxon>
        <taxon>rosids</taxon>
        <taxon>malvids</taxon>
        <taxon>Myrtales</taxon>
        <taxon>Myrtaceae</taxon>
        <taxon>Myrtoideae</taxon>
        <taxon>Eucalypteae</taxon>
        <taxon>Eucalyptus</taxon>
    </lineage>
</organism>
<dbReference type="EMBL" id="JBJKBG010000010">
    <property type="protein sequence ID" value="KAL3718023.1"/>
    <property type="molecule type" value="Genomic_DNA"/>
</dbReference>
<reference evidence="3 4" key="1">
    <citation type="submission" date="2024-11" db="EMBL/GenBank/DDBJ databases">
        <title>Chromosome-level genome assembly of Eucalyptus globulus Labill. provides insights into its genome evolution.</title>
        <authorList>
            <person name="Li X."/>
        </authorList>
    </citation>
    <scope>NUCLEOTIDE SEQUENCE [LARGE SCALE GENOMIC DNA]</scope>
    <source>
        <strain evidence="3">CL2024</strain>
        <tissue evidence="3">Fresh tender leaves</tissue>
    </source>
</reference>
<keyword evidence="4" id="KW-1185">Reference proteome</keyword>